<keyword evidence="2" id="KW-0678">Repressor</keyword>
<dbReference type="Pfam" id="PF16488">
    <property type="entry name" value="ArgoL2"/>
    <property type="match status" value="1"/>
</dbReference>
<dbReference type="Gene3D" id="3.30.420.10">
    <property type="entry name" value="Ribonuclease H-like superfamily/Ribonuclease H"/>
    <property type="match status" value="1"/>
</dbReference>
<dbReference type="GO" id="GO:0003723">
    <property type="term" value="F:RNA binding"/>
    <property type="evidence" value="ECO:0007669"/>
    <property type="project" value="InterPro"/>
</dbReference>
<dbReference type="STRING" id="3821.A0A151SXZ7"/>
<organism evidence="7 8">
    <name type="scientific">Cajanus cajan</name>
    <name type="common">Pigeon pea</name>
    <name type="synonym">Cajanus indicus</name>
    <dbReference type="NCBI Taxonomy" id="3821"/>
    <lineage>
        <taxon>Eukaryota</taxon>
        <taxon>Viridiplantae</taxon>
        <taxon>Streptophyta</taxon>
        <taxon>Embryophyta</taxon>
        <taxon>Tracheophyta</taxon>
        <taxon>Spermatophyta</taxon>
        <taxon>Magnoliopsida</taxon>
        <taxon>eudicotyledons</taxon>
        <taxon>Gunneridae</taxon>
        <taxon>Pentapetalae</taxon>
        <taxon>rosids</taxon>
        <taxon>fabids</taxon>
        <taxon>Fabales</taxon>
        <taxon>Fabaceae</taxon>
        <taxon>Papilionoideae</taxon>
        <taxon>50 kb inversion clade</taxon>
        <taxon>NPAAA clade</taxon>
        <taxon>indigoferoid/millettioid clade</taxon>
        <taxon>Phaseoleae</taxon>
        <taxon>Cajanus</taxon>
    </lineage>
</organism>
<evidence type="ECO:0000256" key="4">
    <source>
        <dbReference type="ARBA" id="ARBA00023274"/>
    </source>
</evidence>
<dbReference type="Pfam" id="PF16486">
    <property type="entry name" value="ArgoN"/>
    <property type="match status" value="1"/>
</dbReference>
<evidence type="ECO:0000313" key="7">
    <source>
        <dbReference type="EMBL" id="KYP59687.1"/>
    </source>
</evidence>
<dbReference type="SUPFAM" id="SSF101690">
    <property type="entry name" value="PAZ domain"/>
    <property type="match status" value="1"/>
</dbReference>
<dbReference type="SMART" id="SM00950">
    <property type="entry name" value="Piwi"/>
    <property type="match status" value="1"/>
</dbReference>
<dbReference type="GO" id="GO:1990904">
    <property type="term" value="C:ribonucleoprotein complex"/>
    <property type="evidence" value="ECO:0007669"/>
    <property type="project" value="UniProtKB-KW"/>
</dbReference>
<dbReference type="InterPro" id="IPR003165">
    <property type="entry name" value="Piwi"/>
</dbReference>
<accession>A0A151SXZ7</accession>
<dbReference type="Gene3D" id="3.40.50.2300">
    <property type="match status" value="1"/>
</dbReference>
<proteinExistence type="inferred from homology"/>
<evidence type="ECO:0000313" key="8">
    <source>
        <dbReference type="Proteomes" id="UP000075243"/>
    </source>
</evidence>
<dbReference type="Pfam" id="PF08699">
    <property type="entry name" value="ArgoL1"/>
    <property type="match status" value="1"/>
</dbReference>
<dbReference type="InterPro" id="IPR003100">
    <property type="entry name" value="PAZ_dom"/>
</dbReference>
<dbReference type="InterPro" id="IPR036397">
    <property type="entry name" value="RNaseH_sf"/>
</dbReference>
<evidence type="ECO:0000259" key="5">
    <source>
        <dbReference type="PROSITE" id="PS50821"/>
    </source>
</evidence>
<dbReference type="AlphaFoldDB" id="A0A151SXZ7"/>
<dbReference type="Pfam" id="PF02170">
    <property type="entry name" value="PAZ"/>
    <property type="match status" value="1"/>
</dbReference>
<dbReference type="EMBL" id="CM003612">
    <property type="protein sequence ID" value="KYP59687.1"/>
    <property type="molecule type" value="Genomic_DNA"/>
</dbReference>
<dbReference type="Gene3D" id="2.170.260.10">
    <property type="entry name" value="paz domain"/>
    <property type="match status" value="1"/>
</dbReference>
<keyword evidence="4" id="KW-0687">Ribonucleoprotein</keyword>
<dbReference type="SMART" id="SM01163">
    <property type="entry name" value="DUF1785"/>
    <property type="match status" value="1"/>
</dbReference>
<dbReference type="OrthoDB" id="10252740at2759"/>
<dbReference type="InterPro" id="IPR036085">
    <property type="entry name" value="PAZ_dom_sf"/>
</dbReference>
<dbReference type="CDD" id="cd04657">
    <property type="entry name" value="Piwi_ago-like"/>
    <property type="match status" value="1"/>
</dbReference>
<protein>
    <submittedName>
        <fullName evidence="7">Protein argonaute 4A</fullName>
    </submittedName>
</protein>
<comment type="similarity">
    <text evidence="1">Belongs to the argonaute family. Ago subfamily.</text>
</comment>
<feature type="domain" description="PAZ" evidence="5">
    <location>
        <begin position="241"/>
        <end position="353"/>
    </location>
</feature>
<dbReference type="CDD" id="cd02846">
    <property type="entry name" value="PAZ_argonaute_like"/>
    <property type="match status" value="1"/>
</dbReference>
<dbReference type="InterPro" id="IPR032472">
    <property type="entry name" value="ArgoL2"/>
</dbReference>
<evidence type="ECO:0000256" key="2">
    <source>
        <dbReference type="ARBA" id="ARBA00022491"/>
    </source>
</evidence>
<dbReference type="OMA" id="CDIRYLV"/>
<keyword evidence="8" id="KW-1185">Reference proteome</keyword>
<dbReference type="InterPro" id="IPR012337">
    <property type="entry name" value="RNaseH-like_sf"/>
</dbReference>
<reference evidence="7 8" key="1">
    <citation type="journal article" date="2012" name="Nat. Biotechnol.">
        <title>Draft genome sequence of pigeonpea (Cajanus cajan), an orphan legume crop of resource-poor farmers.</title>
        <authorList>
            <person name="Varshney R.K."/>
            <person name="Chen W."/>
            <person name="Li Y."/>
            <person name="Bharti A.K."/>
            <person name="Saxena R.K."/>
            <person name="Schlueter J.A."/>
            <person name="Donoghue M.T."/>
            <person name="Azam S."/>
            <person name="Fan G."/>
            <person name="Whaley A.M."/>
            <person name="Farmer A.D."/>
            <person name="Sheridan J."/>
            <person name="Iwata A."/>
            <person name="Tuteja R."/>
            <person name="Penmetsa R.V."/>
            <person name="Wu W."/>
            <person name="Upadhyaya H.D."/>
            <person name="Yang S.P."/>
            <person name="Shah T."/>
            <person name="Saxena K.B."/>
            <person name="Michael T."/>
            <person name="McCombie W.R."/>
            <person name="Yang B."/>
            <person name="Zhang G."/>
            <person name="Yang H."/>
            <person name="Wang J."/>
            <person name="Spillane C."/>
            <person name="Cook D.R."/>
            <person name="May G.D."/>
            <person name="Xu X."/>
            <person name="Jackson S.A."/>
        </authorList>
    </citation>
    <scope>NUCLEOTIDE SEQUENCE [LARGE SCALE GENOMIC DNA]</scope>
    <source>
        <strain evidence="8">cv. Asha</strain>
    </source>
</reference>
<dbReference type="GO" id="GO:0031047">
    <property type="term" value="P:regulatory ncRNA-mediated gene silencing"/>
    <property type="evidence" value="ECO:0007669"/>
    <property type="project" value="UniProtKB-KW"/>
</dbReference>
<sequence>MEAPKRLPMARIGTGSKGQSTPLLSNHCSVTVSKNDGYFCHYNVAMSYDGDRDSVQVKGIGRKVLDEVCKIYGELKNLNFAYDGEKNLFTVGSLSKNRLDFTVVLEEVSSRVGRNRNPDLILLEGDAKRKRRQSRSKTIKVELNYVTKIPMKAIADALRGLESENFQEALRVLDIILRQHASNRDCLLVRQSFFHNYPRNRIDIGGGVQACRGFHSSFRATQGGLTLNIDVSNTIILETGPVLEFLIKNQNVNNAYRIDWNKAKRMLKNLRIQANGIEFKITGLSDNTCRNQRFLLRQKNGNGEVQESEITVYDYFARHKMIIPKQSADMPCINVGKPKRPCYFPIELCELVSLQRYTKALTNLQRTQLVTATRQLPEEKIKAVQNSLRSSGYNDEPMLRSCGITIQPNLSVVEGRVLRPPNLLVGKDEEIIPQNGRWNFNKKRLYHPVSIKSWAIVNFSSGYDTYHLKEFIKKNAREKGMDIKAPYKIIFEEKSDFRHIPAEVRVEKMYANVMGSMPERPQFLLCILPERKNSDLYGPWKRRCLVDGGVITQCIAPTKPLNDQYITNVLLKINAKFGGVNSFLSTERYESIPHVSTVPTLILGMDVSHGSPGRADVPSIAAVASSRCWPQITRYRATVRTQSSKVEMIQSLFKPVDNTQDKGIIREVLEEFTATANGRRKPEHIIIFRDGVSESQFNQVLNFELSQIIEACKHFDEKWEPKFALIVAQKNHHTRFFLADPPQTPHRGRPSPAQLNVQPGTIIDKNVCHPRNNDFYLCAQAGMIGTTRPTHYHVLHDEIGFTADEIQELVHSLSYTYQRSTSAVSLVAPVCYAHLAAAQMAQFVKFDEHTETSSSSHGGVTSAAAPPVPQLPRLHHSVRNSMFFC</sequence>
<dbReference type="InterPro" id="IPR045246">
    <property type="entry name" value="Piwi_ago-like"/>
</dbReference>
<evidence type="ECO:0000259" key="6">
    <source>
        <dbReference type="PROSITE" id="PS50822"/>
    </source>
</evidence>
<feature type="domain" description="Piwi" evidence="6">
    <location>
        <begin position="523"/>
        <end position="845"/>
    </location>
</feature>
<dbReference type="InterPro" id="IPR032473">
    <property type="entry name" value="Argonaute_Mid_dom"/>
</dbReference>
<evidence type="ECO:0000256" key="3">
    <source>
        <dbReference type="ARBA" id="ARBA00023158"/>
    </source>
</evidence>
<dbReference type="Gramene" id="C.cajan_14693.t">
    <property type="protein sequence ID" value="C.cajan_14693.t"/>
    <property type="gene ID" value="C.cajan_14693"/>
</dbReference>
<evidence type="ECO:0000256" key="1">
    <source>
        <dbReference type="ARBA" id="ARBA00008201"/>
    </source>
</evidence>
<keyword evidence="3" id="KW-0943">RNA-mediated gene silencing</keyword>
<dbReference type="Pfam" id="PF02171">
    <property type="entry name" value="Piwi"/>
    <property type="match status" value="1"/>
</dbReference>
<dbReference type="PROSITE" id="PS50822">
    <property type="entry name" value="PIWI"/>
    <property type="match status" value="1"/>
</dbReference>
<name>A0A151SXZ7_CAJCA</name>
<dbReference type="GO" id="GO:0051607">
    <property type="term" value="P:defense response to virus"/>
    <property type="evidence" value="ECO:0007669"/>
    <property type="project" value="UniProtKB-ARBA"/>
</dbReference>
<dbReference type="Pfam" id="PF16487">
    <property type="entry name" value="ArgoMid"/>
    <property type="match status" value="1"/>
</dbReference>
<dbReference type="InterPro" id="IPR032474">
    <property type="entry name" value="Argonaute_N"/>
</dbReference>
<dbReference type="PROSITE" id="PS50821">
    <property type="entry name" value="PAZ"/>
    <property type="match status" value="1"/>
</dbReference>
<gene>
    <name evidence="7" type="ORF">KK1_015124</name>
</gene>
<dbReference type="SUPFAM" id="SSF53098">
    <property type="entry name" value="Ribonuclease H-like"/>
    <property type="match status" value="1"/>
</dbReference>
<dbReference type="PANTHER" id="PTHR22891">
    <property type="entry name" value="EUKARYOTIC TRANSLATION INITIATION FACTOR 2C"/>
    <property type="match status" value="1"/>
</dbReference>
<dbReference type="InterPro" id="IPR014811">
    <property type="entry name" value="ArgoL1"/>
</dbReference>
<dbReference type="FunFam" id="3.30.420.10:FF:000091">
    <property type="entry name" value="Protein argonaute 3"/>
    <property type="match status" value="1"/>
</dbReference>
<dbReference type="Proteomes" id="UP000075243">
    <property type="component" value="Chromosome 10"/>
</dbReference>